<feature type="binding site" evidence="2">
    <location>
        <begin position="195"/>
        <end position="196"/>
    </location>
    <ligand>
        <name>ATP</name>
        <dbReference type="ChEBI" id="CHEBI:30616"/>
    </ligand>
</feature>
<keyword evidence="2" id="KW-0067">ATP-binding</keyword>
<evidence type="ECO:0000256" key="2">
    <source>
        <dbReference type="HAMAP-Rule" id="MF_01539"/>
    </source>
</evidence>
<evidence type="ECO:0000256" key="1">
    <source>
        <dbReference type="ARBA" id="ARBA00022694"/>
    </source>
</evidence>
<dbReference type="GO" id="GO:0005737">
    <property type="term" value="C:cytoplasm"/>
    <property type="evidence" value="ECO:0007669"/>
    <property type="project" value="UniProtKB-SubCell"/>
</dbReference>
<sequence>MEITGIIVEYNPFHNGHKYHIEKTSSLTNCEGIIAVISGNFVQRGAPSIVDKWTKTKMALLNGVDLVLELPALYSLSSAEFFAYGAVSLLENLGVVKNLCFGSECEDIKLLTLMGKILYEEPEELKLTLKEKLHQGMSYASARGNALKEFLCRKYPLKNNSITEILHLPNNILAIEYCKSLARLKSTINPVSIKRIGEPYNSTYINNRFSSATSIRNFLKENNSPQELEKALPYNILCILRDLSHFNYKFTFEDSLLPYLKYKNLFYGKNIKYLPDVSEGLENRIESALKNASSYDQIINYTKTKRYAYSRISRILCQFFLGFENLDTKALRKNRCPYARVLGFNNKGTEILKKIKQNSSIPVYTKLPKNVNDVLKLDLMATKGYSLLNKNIAFNQDYISSPLIMDKI</sequence>
<dbReference type="GO" id="GO:0006400">
    <property type="term" value="P:tRNA modification"/>
    <property type="evidence" value="ECO:0007669"/>
    <property type="project" value="UniProtKB-UniRule"/>
</dbReference>
<dbReference type="HAMAP" id="MF_01539">
    <property type="entry name" value="TmcAL"/>
    <property type="match status" value="1"/>
</dbReference>
<feature type="binding site" evidence="2">
    <location>
        <begin position="7"/>
        <end position="20"/>
    </location>
    <ligand>
        <name>ATP</name>
        <dbReference type="ChEBI" id="CHEBI:30616"/>
    </ligand>
</feature>
<gene>
    <name evidence="2" type="primary">tmcAL</name>
    <name evidence="3" type="ORF">BS101_08330</name>
</gene>
<comment type="similarity">
    <text evidence="2">Belongs to the TmcAL family.</text>
</comment>
<dbReference type="InterPro" id="IPR008513">
    <property type="entry name" value="tRNA(Met)_cyd_acetate_ligase"/>
</dbReference>
<keyword evidence="2" id="KW-0547">Nucleotide-binding</keyword>
<dbReference type="InterPro" id="IPR014729">
    <property type="entry name" value="Rossmann-like_a/b/a_fold"/>
</dbReference>
<accession>A0A1L5F6W8</accession>
<dbReference type="GO" id="GO:0016879">
    <property type="term" value="F:ligase activity, forming carbon-nitrogen bonds"/>
    <property type="evidence" value="ECO:0007669"/>
    <property type="project" value="UniProtKB-UniRule"/>
</dbReference>
<dbReference type="RefSeq" id="WP_073538408.1">
    <property type="nucleotide sequence ID" value="NZ_CP018335.1"/>
</dbReference>
<dbReference type="AlphaFoldDB" id="A0A1L5F6W8"/>
<evidence type="ECO:0000313" key="4">
    <source>
        <dbReference type="Proteomes" id="UP000184604"/>
    </source>
</evidence>
<dbReference type="EC" id="6.3.4.-" evidence="2"/>
<keyword evidence="2" id="KW-0963">Cytoplasm</keyword>
<dbReference type="PANTHER" id="PTHR37825">
    <property type="entry name" value="TRNA(MET) CYTIDINE ACETATE LIGASE"/>
    <property type="match status" value="1"/>
</dbReference>
<dbReference type="Pfam" id="PF05636">
    <property type="entry name" value="HIGH_NTase1"/>
    <property type="match status" value="1"/>
</dbReference>
<dbReference type="NCBIfam" id="NF010191">
    <property type="entry name" value="PRK13670.1"/>
    <property type="match status" value="1"/>
</dbReference>
<keyword evidence="2" id="KW-0694">RNA-binding</keyword>
<name>A0A1L5F6W8_CLOKL</name>
<protein>
    <recommendedName>
        <fullName evidence="2">tRNA(Met) cytidine acetate ligase</fullName>
        <ecNumber evidence="2">6.3.4.-</ecNumber>
    </recommendedName>
</protein>
<dbReference type="PANTHER" id="PTHR37825:SF1">
    <property type="entry name" value="TRNA(MET) CYTIDINE ACETATE LIGASE"/>
    <property type="match status" value="1"/>
</dbReference>
<proteinExistence type="inferred from homology"/>
<keyword evidence="2" id="KW-0820">tRNA-binding</keyword>
<dbReference type="OrthoDB" id="9769796at2"/>
<comment type="subcellular location">
    <subcellularLocation>
        <location evidence="2">Cytoplasm</location>
    </subcellularLocation>
</comment>
<feature type="binding site" evidence="2">
    <location>
        <position position="170"/>
    </location>
    <ligand>
        <name>ATP</name>
        <dbReference type="ChEBI" id="CHEBI:30616"/>
    </ligand>
</feature>
<dbReference type="EMBL" id="CP018335">
    <property type="protein sequence ID" value="APM38756.1"/>
    <property type="molecule type" value="Genomic_DNA"/>
</dbReference>
<feature type="binding site" evidence="2">
    <location>
        <position position="102"/>
    </location>
    <ligand>
        <name>ATP</name>
        <dbReference type="ChEBI" id="CHEBI:30616"/>
    </ligand>
</feature>
<evidence type="ECO:0000313" key="3">
    <source>
        <dbReference type="EMBL" id="APM38756.1"/>
    </source>
</evidence>
<dbReference type="SUPFAM" id="SSF52374">
    <property type="entry name" value="Nucleotidylyl transferase"/>
    <property type="match status" value="1"/>
</dbReference>
<reference evidence="3 4" key="1">
    <citation type="submission" date="2016-12" db="EMBL/GenBank/DDBJ databases">
        <title>Complete genome sequence of Clostridium kluyveri JZZ isolated from the pit mud of a Chinese flavor liquor-making factory.</title>
        <authorList>
            <person name="Wang Y."/>
        </authorList>
    </citation>
    <scope>NUCLEOTIDE SEQUENCE [LARGE SCALE GENOMIC DNA]</scope>
    <source>
        <strain evidence="3 4">JZZ</strain>
    </source>
</reference>
<dbReference type="Gene3D" id="3.40.50.620">
    <property type="entry name" value="HUPs"/>
    <property type="match status" value="1"/>
</dbReference>
<keyword evidence="2" id="KW-0436">Ligase</keyword>
<keyword evidence="1 2" id="KW-0819">tRNA processing</keyword>
<dbReference type="GO" id="GO:0005524">
    <property type="term" value="F:ATP binding"/>
    <property type="evidence" value="ECO:0007669"/>
    <property type="project" value="UniProtKB-KW"/>
</dbReference>
<organism evidence="3 4">
    <name type="scientific">Clostridium kluyveri</name>
    <dbReference type="NCBI Taxonomy" id="1534"/>
    <lineage>
        <taxon>Bacteria</taxon>
        <taxon>Bacillati</taxon>
        <taxon>Bacillota</taxon>
        <taxon>Clostridia</taxon>
        <taxon>Eubacteriales</taxon>
        <taxon>Clostridiaceae</taxon>
        <taxon>Clostridium</taxon>
    </lineage>
</organism>
<dbReference type="Proteomes" id="UP000184604">
    <property type="component" value="Chromosome"/>
</dbReference>
<dbReference type="GO" id="GO:0000049">
    <property type="term" value="F:tRNA binding"/>
    <property type="evidence" value="ECO:0007669"/>
    <property type="project" value="UniProtKB-KW"/>
</dbReference>
<comment type="function">
    <text evidence="2">Catalyzes the formation of N(4)-acetylcytidine (ac(4)C) at the wobble position of elongator tRNA(Met), using acetate and ATP as substrates. First activates an acetate ion to form acetyladenylate (Ac-AMP) and then transfers the acetyl group to tRNA to form ac(4)C34.</text>
</comment>
<comment type="catalytic activity">
    <reaction evidence="2">
        <text>cytidine(34) in elongator tRNA(Met) + acetate + ATP = N(4)-acetylcytidine(34) in elongator tRNA(Met) + AMP + diphosphate</text>
        <dbReference type="Rhea" id="RHEA:58144"/>
        <dbReference type="Rhea" id="RHEA-COMP:10693"/>
        <dbReference type="Rhea" id="RHEA-COMP:10694"/>
        <dbReference type="ChEBI" id="CHEBI:30089"/>
        <dbReference type="ChEBI" id="CHEBI:30616"/>
        <dbReference type="ChEBI" id="CHEBI:33019"/>
        <dbReference type="ChEBI" id="CHEBI:74900"/>
        <dbReference type="ChEBI" id="CHEBI:82748"/>
        <dbReference type="ChEBI" id="CHEBI:456215"/>
    </reaction>
</comment>